<gene>
    <name evidence="6" type="ORF">IAB46_02590</name>
</gene>
<dbReference type="InterPro" id="IPR003439">
    <property type="entry name" value="ABC_transporter-like_ATP-bd"/>
</dbReference>
<dbReference type="GO" id="GO:0016887">
    <property type="term" value="F:ATP hydrolysis activity"/>
    <property type="evidence" value="ECO:0007669"/>
    <property type="project" value="InterPro"/>
</dbReference>
<dbReference type="GO" id="GO:0098796">
    <property type="term" value="C:membrane protein complex"/>
    <property type="evidence" value="ECO:0007669"/>
    <property type="project" value="UniProtKB-ARBA"/>
</dbReference>
<reference evidence="6" key="2">
    <citation type="journal article" date="2021" name="PeerJ">
        <title>Extensive microbial diversity within the chicken gut microbiome revealed by metagenomics and culture.</title>
        <authorList>
            <person name="Gilroy R."/>
            <person name="Ravi A."/>
            <person name="Getino M."/>
            <person name="Pursley I."/>
            <person name="Horton D.L."/>
            <person name="Alikhan N.F."/>
            <person name="Baker D."/>
            <person name="Gharbi K."/>
            <person name="Hall N."/>
            <person name="Watson M."/>
            <person name="Adriaenssens E.M."/>
            <person name="Foster-Nyarko E."/>
            <person name="Jarju S."/>
            <person name="Secka A."/>
            <person name="Antonio M."/>
            <person name="Oren A."/>
            <person name="Chaudhuri R.R."/>
            <person name="La Ragione R."/>
            <person name="Hildebrand F."/>
            <person name="Pallen M.J."/>
        </authorList>
    </citation>
    <scope>NUCLEOTIDE SEQUENCE</scope>
    <source>
        <strain evidence="6">CHK178-757</strain>
    </source>
</reference>
<dbReference type="PROSITE" id="PS50893">
    <property type="entry name" value="ABC_TRANSPORTER_2"/>
    <property type="match status" value="1"/>
</dbReference>
<organism evidence="6 7">
    <name type="scientific">Candidatus Scybalocola faecigallinarum</name>
    <dbReference type="NCBI Taxonomy" id="2840941"/>
    <lineage>
        <taxon>Bacteria</taxon>
        <taxon>Bacillati</taxon>
        <taxon>Bacillota</taxon>
        <taxon>Clostridia</taxon>
        <taxon>Lachnospirales</taxon>
        <taxon>Lachnospiraceae</taxon>
        <taxon>Lachnospiraceae incertae sedis</taxon>
        <taxon>Candidatus Scybalocola (ex Gilroy et al. 2021)</taxon>
    </lineage>
</organism>
<evidence type="ECO:0000259" key="5">
    <source>
        <dbReference type="PROSITE" id="PS50893"/>
    </source>
</evidence>
<dbReference type="Pfam" id="PF00005">
    <property type="entry name" value="ABC_tran"/>
    <property type="match status" value="1"/>
</dbReference>
<dbReference type="PROSITE" id="PS00211">
    <property type="entry name" value="ABC_TRANSPORTER_1"/>
    <property type="match status" value="1"/>
</dbReference>
<dbReference type="EMBL" id="DVIT01000012">
    <property type="protein sequence ID" value="HIS46439.1"/>
    <property type="molecule type" value="Genomic_DNA"/>
</dbReference>
<dbReference type="InterPro" id="IPR003593">
    <property type="entry name" value="AAA+_ATPase"/>
</dbReference>
<dbReference type="InterPro" id="IPR017871">
    <property type="entry name" value="ABC_transporter-like_CS"/>
</dbReference>
<proteinExistence type="inferred from homology"/>
<comment type="caution">
    <text evidence="6">The sequence shown here is derived from an EMBL/GenBank/DDBJ whole genome shotgun (WGS) entry which is preliminary data.</text>
</comment>
<evidence type="ECO:0000313" key="7">
    <source>
        <dbReference type="Proteomes" id="UP000823927"/>
    </source>
</evidence>
<dbReference type="InterPro" id="IPR017911">
    <property type="entry name" value="MacB-like_ATP-bd"/>
</dbReference>
<dbReference type="SUPFAM" id="SSF52540">
    <property type="entry name" value="P-loop containing nucleoside triphosphate hydrolases"/>
    <property type="match status" value="1"/>
</dbReference>
<evidence type="ECO:0000256" key="3">
    <source>
        <dbReference type="ARBA" id="ARBA00022741"/>
    </source>
</evidence>
<reference evidence="6" key="1">
    <citation type="submission" date="2020-10" db="EMBL/GenBank/DDBJ databases">
        <authorList>
            <person name="Gilroy R."/>
        </authorList>
    </citation>
    <scope>NUCLEOTIDE SEQUENCE</scope>
    <source>
        <strain evidence="6">CHK178-757</strain>
    </source>
</reference>
<dbReference type="FunFam" id="3.40.50.300:FF:000032">
    <property type="entry name" value="Export ABC transporter ATP-binding protein"/>
    <property type="match status" value="1"/>
</dbReference>
<accession>A0A9D1JQ73</accession>
<evidence type="ECO:0000256" key="4">
    <source>
        <dbReference type="ARBA" id="ARBA00022840"/>
    </source>
</evidence>
<evidence type="ECO:0000256" key="1">
    <source>
        <dbReference type="ARBA" id="ARBA00005417"/>
    </source>
</evidence>
<name>A0A9D1JQ73_9FIRM</name>
<dbReference type="CDD" id="cd03255">
    <property type="entry name" value="ABC_MJ0796_LolCDE_FtsE"/>
    <property type="match status" value="1"/>
</dbReference>
<dbReference type="InterPro" id="IPR027417">
    <property type="entry name" value="P-loop_NTPase"/>
</dbReference>
<keyword evidence="4 6" id="KW-0067">ATP-binding</keyword>
<dbReference type="PANTHER" id="PTHR42798:SF6">
    <property type="entry name" value="CELL DIVISION ATP-BINDING PROTEIN FTSE"/>
    <property type="match status" value="1"/>
</dbReference>
<protein>
    <submittedName>
        <fullName evidence="6">ABC transporter ATP-binding protein</fullName>
    </submittedName>
</protein>
<sequence>MKILEVSHLTKIYGKGENAVKALDDVSFCVEQGEFLAITGPSGSGKSTLLHIIGGVDLPTKGSVKIEDTDIYKLNETKLAIFRRRQIGLIYQFYNLIPVLDVWENMTLPLLLDGQKPDKAYTRELVDTLGLSSRVHHLPNQLSGGQQQRVSIGRALMTHPALVLADEPTGNLDRKNSSEIVELLKYSNRHYNQTLIIITHDESIALQADRIINIEDGRITRDEVLRNSSKHEYAPEVAQ</sequence>
<evidence type="ECO:0000313" key="6">
    <source>
        <dbReference type="EMBL" id="HIS46439.1"/>
    </source>
</evidence>
<dbReference type="GO" id="GO:0022857">
    <property type="term" value="F:transmembrane transporter activity"/>
    <property type="evidence" value="ECO:0007669"/>
    <property type="project" value="UniProtKB-ARBA"/>
</dbReference>
<comment type="similarity">
    <text evidence="1">Belongs to the ABC transporter superfamily.</text>
</comment>
<dbReference type="AlphaFoldDB" id="A0A9D1JQ73"/>
<keyword evidence="3" id="KW-0547">Nucleotide-binding</keyword>
<evidence type="ECO:0000256" key="2">
    <source>
        <dbReference type="ARBA" id="ARBA00022448"/>
    </source>
</evidence>
<keyword evidence="2" id="KW-0813">Transport</keyword>
<dbReference type="GO" id="GO:0005524">
    <property type="term" value="F:ATP binding"/>
    <property type="evidence" value="ECO:0007669"/>
    <property type="project" value="UniProtKB-KW"/>
</dbReference>
<dbReference type="PANTHER" id="PTHR42798">
    <property type="entry name" value="LIPOPROTEIN-RELEASING SYSTEM ATP-BINDING PROTEIN LOLD"/>
    <property type="match status" value="1"/>
</dbReference>
<feature type="domain" description="ABC transporter" evidence="5">
    <location>
        <begin position="4"/>
        <end position="237"/>
    </location>
</feature>
<dbReference type="Proteomes" id="UP000823927">
    <property type="component" value="Unassembled WGS sequence"/>
</dbReference>
<dbReference type="SMART" id="SM00382">
    <property type="entry name" value="AAA"/>
    <property type="match status" value="1"/>
</dbReference>
<dbReference type="Gene3D" id="3.40.50.300">
    <property type="entry name" value="P-loop containing nucleotide triphosphate hydrolases"/>
    <property type="match status" value="1"/>
</dbReference>